<proteinExistence type="predicted"/>
<sequence>MNSAINSFSSFQQLRILIVDDDEFQLEILSDMLHQLGVEEITLARSGVQALSLLDGACARTDLLISDLHMPGMDGFQFIGSVAERAFQGALLLISGQNKQVQHSASLVAQLQRFKLLGVLEKPVTMEALKSVLQQLLGDGPTLV</sequence>
<reference evidence="3 4" key="1">
    <citation type="submission" date="2016-10" db="EMBL/GenBank/DDBJ databases">
        <title>Updated version of Genome Assembly of Janthinobacterium lividum ERGS5:01.</title>
        <authorList>
            <person name="Kumar R."/>
            <person name="Acharya V."/>
            <person name="Singh D."/>
        </authorList>
    </citation>
    <scope>NUCLEOTIDE SEQUENCE [LARGE SCALE GENOMIC DNA]</scope>
    <source>
        <strain evidence="3 4">ERGS5:01</strain>
    </source>
</reference>
<feature type="modified residue" description="4-aspartylphosphate" evidence="1">
    <location>
        <position position="67"/>
    </location>
</feature>
<gene>
    <name evidence="3" type="ORF">BA896_018500</name>
</gene>
<evidence type="ECO:0000256" key="1">
    <source>
        <dbReference type="PROSITE-ProRule" id="PRU00169"/>
    </source>
</evidence>
<dbReference type="Pfam" id="PF00072">
    <property type="entry name" value="Response_reg"/>
    <property type="match status" value="1"/>
</dbReference>
<comment type="caution">
    <text evidence="3">The sequence shown here is derived from an EMBL/GenBank/DDBJ whole genome shotgun (WGS) entry which is preliminary data.</text>
</comment>
<feature type="domain" description="Response regulatory" evidence="2">
    <location>
        <begin position="15"/>
        <end position="137"/>
    </location>
</feature>
<dbReference type="PANTHER" id="PTHR43228">
    <property type="entry name" value="TWO-COMPONENT RESPONSE REGULATOR"/>
    <property type="match status" value="1"/>
</dbReference>
<dbReference type="GO" id="GO:0000160">
    <property type="term" value="P:phosphorelay signal transduction system"/>
    <property type="evidence" value="ECO:0007669"/>
    <property type="project" value="InterPro"/>
</dbReference>
<dbReference type="PROSITE" id="PS50110">
    <property type="entry name" value="RESPONSE_REGULATORY"/>
    <property type="match status" value="1"/>
</dbReference>
<dbReference type="AlphaFoldDB" id="A0A1E8PME4"/>
<dbReference type="Gene3D" id="3.40.50.2300">
    <property type="match status" value="1"/>
</dbReference>
<evidence type="ECO:0000259" key="2">
    <source>
        <dbReference type="PROSITE" id="PS50110"/>
    </source>
</evidence>
<dbReference type="SMART" id="SM00448">
    <property type="entry name" value="REC"/>
    <property type="match status" value="1"/>
</dbReference>
<evidence type="ECO:0000313" key="4">
    <source>
        <dbReference type="Proteomes" id="UP000092634"/>
    </source>
</evidence>
<dbReference type="InterPro" id="IPR011006">
    <property type="entry name" value="CheY-like_superfamily"/>
</dbReference>
<dbReference type="PANTHER" id="PTHR43228:SF1">
    <property type="entry name" value="TWO-COMPONENT RESPONSE REGULATOR ARR22"/>
    <property type="match status" value="1"/>
</dbReference>
<dbReference type="EMBL" id="MAQB02000009">
    <property type="protein sequence ID" value="OFJ47040.1"/>
    <property type="molecule type" value="Genomic_DNA"/>
</dbReference>
<dbReference type="Proteomes" id="UP000092634">
    <property type="component" value="Unassembled WGS sequence"/>
</dbReference>
<dbReference type="SUPFAM" id="SSF52172">
    <property type="entry name" value="CheY-like"/>
    <property type="match status" value="1"/>
</dbReference>
<protein>
    <recommendedName>
        <fullName evidence="2">Response regulatory domain-containing protein</fullName>
    </recommendedName>
</protein>
<evidence type="ECO:0000313" key="3">
    <source>
        <dbReference type="EMBL" id="OFJ47040.1"/>
    </source>
</evidence>
<dbReference type="InterPro" id="IPR052048">
    <property type="entry name" value="ST_Response_Regulator"/>
</dbReference>
<keyword evidence="1" id="KW-0597">Phosphoprotein</keyword>
<dbReference type="InterPro" id="IPR001789">
    <property type="entry name" value="Sig_transdc_resp-reg_receiver"/>
</dbReference>
<organism evidence="3 4">
    <name type="scientific">Janthinobacterium lividum</name>
    <dbReference type="NCBI Taxonomy" id="29581"/>
    <lineage>
        <taxon>Bacteria</taxon>
        <taxon>Pseudomonadati</taxon>
        <taxon>Pseudomonadota</taxon>
        <taxon>Betaproteobacteria</taxon>
        <taxon>Burkholderiales</taxon>
        <taxon>Oxalobacteraceae</taxon>
        <taxon>Janthinobacterium</taxon>
    </lineage>
</organism>
<name>A0A1E8PME4_9BURK</name>
<accession>A0A1E8PME4</accession>